<sequence>MTVTFDTTIDELQTGKIYTGIYNSSRRAWFKYCYHFSHIENIVSILNDGYLFSRKEALLKSKMKSDNASSKIIDQTNPKYKEYVRLYFRPKSPTQYHNEGCKTKEQLKISELNAQCSVPVFLCLDIRKVLTHPGCLFTESSLASQGAVSLYSTPDEFSKLPFDKICMCQVILGNL</sequence>
<evidence type="ECO:0000256" key="6">
    <source>
        <dbReference type="PROSITE-ProRule" id="PRU01362"/>
    </source>
</evidence>
<dbReference type="GO" id="GO:0016779">
    <property type="term" value="F:nucleotidyltransferase activity"/>
    <property type="evidence" value="ECO:0007669"/>
    <property type="project" value="UniProtKB-KW"/>
</dbReference>
<dbReference type="GO" id="GO:0016757">
    <property type="term" value="F:glycosyltransferase activity"/>
    <property type="evidence" value="ECO:0007669"/>
    <property type="project" value="UniProtKB-KW"/>
</dbReference>
<evidence type="ECO:0000256" key="2">
    <source>
        <dbReference type="ARBA" id="ARBA00022676"/>
    </source>
</evidence>
<dbReference type="PROSITE" id="PS52018">
    <property type="entry name" value="DART"/>
    <property type="match status" value="1"/>
</dbReference>
<dbReference type="GO" id="GO:0003677">
    <property type="term" value="F:DNA binding"/>
    <property type="evidence" value="ECO:0007669"/>
    <property type="project" value="UniProtKB-UniRule"/>
</dbReference>
<dbReference type="RefSeq" id="WP_091268453.1">
    <property type="nucleotide sequence ID" value="NZ_FNFK01000055.1"/>
</dbReference>
<evidence type="ECO:0000256" key="5">
    <source>
        <dbReference type="ARBA" id="ARBA00023125"/>
    </source>
</evidence>
<keyword evidence="9" id="KW-1185">Reference proteome</keyword>
<keyword evidence="4" id="KW-0548">Nucleotidyltransferase</keyword>
<accession>A0A1G9E7L0</accession>
<evidence type="ECO:0000256" key="3">
    <source>
        <dbReference type="ARBA" id="ARBA00022679"/>
    </source>
</evidence>
<evidence type="ECO:0000313" key="9">
    <source>
        <dbReference type="Proteomes" id="UP000199433"/>
    </source>
</evidence>
<keyword evidence="1 6" id="KW-1277">Toxin-antitoxin system</keyword>
<keyword evidence="5 6" id="KW-0238">DNA-binding</keyword>
<name>A0A1G9E7L0_9LACT</name>
<feature type="domain" description="DarT" evidence="7">
    <location>
        <begin position="31"/>
        <end position="175"/>
    </location>
</feature>
<proteinExistence type="inferred from homology"/>
<comment type="caution">
    <text evidence="6">Lacks conserved residue(s) required for the propagation of feature annotation.</text>
</comment>
<protein>
    <recommendedName>
        <fullName evidence="7">DarT domain-containing protein</fullName>
    </recommendedName>
</protein>
<keyword evidence="2" id="KW-0328">Glycosyltransferase</keyword>
<comment type="similarity">
    <text evidence="6">Belongs to the DarT ADP-ribosyltransferase family.</text>
</comment>
<dbReference type="InterPro" id="IPR029494">
    <property type="entry name" value="DarT"/>
</dbReference>
<dbReference type="STRING" id="426701.SAMN04488098_105510"/>
<dbReference type="OrthoDB" id="9813972at2"/>
<dbReference type="Pfam" id="PF14487">
    <property type="entry name" value="DarT"/>
    <property type="match status" value="1"/>
</dbReference>
<evidence type="ECO:0000256" key="4">
    <source>
        <dbReference type="ARBA" id="ARBA00022695"/>
    </source>
</evidence>
<reference evidence="9" key="1">
    <citation type="submission" date="2016-10" db="EMBL/GenBank/DDBJ databases">
        <authorList>
            <person name="Varghese N."/>
            <person name="Submissions S."/>
        </authorList>
    </citation>
    <scope>NUCLEOTIDE SEQUENCE [LARGE SCALE GENOMIC DNA]</scope>
    <source>
        <strain evidence="9">DSM 19181</strain>
    </source>
</reference>
<gene>
    <name evidence="8" type="ORF">SAMN04488098_105510</name>
</gene>
<evidence type="ECO:0000313" key="8">
    <source>
        <dbReference type="EMBL" id="SDK72114.1"/>
    </source>
</evidence>
<dbReference type="Proteomes" id="UP000199433">
    <property type="component" value="Unassembled WGS sequence"/>
</dbReference>
<evidence type="ECO:0000256" key="1">
    <source>
        <dbReference type="ARBA" id="ARBA00022649"/>
    </source>
</evidence>
<dbReference type="AlphaFoldDB" id="A0A1G9E7L0"/>
<keyword evidence="3" id="KW-0808">Transferase</keyword>
<dbReference type="EMBL" id="FNFK01000055">
    <property type="protein sequence ID" value="SDK72114.1"/>
    <property type="molecule type" value="Genomic_DNA"/>
</dbReference>
<organism evidence="8 9">
    <name type="scientific">Alkalibacterium thalassium</name>
    <dbReference type="NCBI Taxonomy" id="426701"/>
    <lineage>
        <taxon>Bacteria</taxon>
        <taxon>Bacillati</taxon>
        <taxon>Bacillota</taxon>
        <taxon>Bacilli</taxon>
        <taxon>Lactobacillales</taxon>
        <taxon>Carnobacteriaceae</taxon>
        <taxon>Alkalibacterium</taxon>
    </lineage>
</organism>
<evidence type="ECO:0000259" key="7">
    <source>
        <dbReference type="PROSITE" id="PS52018"/>
    </source>
</evidence>